<evidence type="ECO:0008006" key="4">
    <source>
        <dbReference type="Google" id="ProtNLM"/>
    </source>
</evidence>
<protein>
    <recommendedName>
        <fullName evidence="4">ATP-grasp domain-containing protein</fullName>
    </recommendedName>
</protein>
<reference evidence="2 3" key="1">
    <citation type="submission" date="2017-12" db="EMBL/GenBank/DDBJ databases">
        <title>Phylogenetic diversity of female urinary microbiome.</title>
        <authorList>
            <person name="Thomas-White K."/>
            <person name="Wolfe A.J."/>
        </authorList>
    </citation>
    <scope>NUCLEOTIDE SEQUENCE [LARGE SCALE GENOMIC DNA]</scope>
    <source>
        <strain evidence="2 3">UMB1298</strain>
    </source>
</reference>
<organism evidence="2 3">
    <name type="scientific">Kytococcus schroeteri</name>
    <dbReference type="NCBI Taxonomy" id="138300"/>
    <lineage>
        <taxon>Bacteria</taxon>
        <taxon>Bacillati</taxon>
        <taxon>Actinomycetota</taxon>
        <taxon>Actinomycetes</taxon>
        <taxon>Micrococcales</taxon>
        <taxon>Kytococcaceae</taxon>
        <taxon>Kytococcus</taxon>
    </lineage>
</organism>
<feature type="region of interest" description="Disordered" evidence="1">
    <location>
        <begin position="30"/>
        <end position="54"/>
    </location>
</feature>
<proteinExistence type="predicted"/>
<gene>
    <name evidence="2" type="ORF">CYJ76_02155</name>
</gene>
<dbReference type="EMBL" id="PKIZ01000003">
    <property type="protein sequence ID" value="PKZ42384.1"/>
    <property type="molecule type" value="Genomic_DNA"/>
</dbReference>
<dbReference type="Pfam" id="PF14305">
    <property type="entry name" value="ATPgrasp_TupA"/>
    <property type="match status" value="1"/>
</dbReference>
<evidence type="ECO:0000313" key="2">
    <source>
        <dbReference type="EMBL" id="PKZ42384.1"/>
    </source>
</evidence>
<dbReference type="SUPFAM" id="SSF56059">
    <property type="entry name" value="Glutathione synthetase ATP-binding domain-like"/>
    <property type="match status" value="1"/>
</dbReference>
<dbReference type="RefSeq" id="WP_101849119.1">
    <property type="nucleotide sequence ID" value="NZ_PKIZ01000003.1"/>
</dbReference>
<dbReference type="InterPro" id="IPR029465">
    <property type="entry name" value="ATPgrasp_TupA"/>
</dbReference>
<sequence length="449" mass="49897">MLRQTLRDLPAIKWRDEKIAEWRETARTEKAARRAAEQRAAELEGSATARARSAETLEARLADAEEARRAAEERARKAEAEVERLREAAKRPDPIQLPCGQKQLGTHTTLVRDADGAAPRAELGGDLVKALKRAGHEPSAGTTAGDPRAYGSFATHLLEARRYRKRLSDQGLKNHPRRQIPKKLENFALAASHGVRPPHVHAVWRTPEAIDLAGLPDEFVLKSNGGAGSRGVYPVRRVPGLADTYEVADETRRRLTGAEIIHNLTTDKKLSRPWFAEELLVSDVGGAGLPMDYKFFSFYGEVGFAFTRHAPMHRGAEGWMDAQEFRYVDGEGQDIEMRTGASRRDVPLSPLLPEMLEAAKVLSRAVPLPFVRVDLYGTPQGVVMGEITLMPGSHVTDLLPLQDARLGRMWEEAEMRLQIDLAHNGRPYAILAGDHPVPEVLRRYLPKKA</sequence>
<name>A0A2I1PCQ5_9MICO</name>
<evidence type="ECO:0000313" key="3">
    <source>
        <dbReference type="Proteomes" id="UP000234206"/>
    </source>
</evidence>
<keyword evidence="3" id="KW-1185">Reference proteome</keyword>
<dbReference type="AlphaFoldDB" id="A0A2I1PCQ5"/>
<evidence type="ECO:0000256" key="1">
    <source>
        <dbReference type="SAM" id="MobiDB-lite"/>
    </source>
</evidence>
<dbReference type="OrthoDB" id="9791827at2"/>
<feature type="compositionally biased region" description="Basic and acidic residues" evidence="1">
    <location>
        <begin position="30"/>
        <end position="42"/>
    </location>
</feature>
<comment type="caution">
    <text evidence="2">The sequence shown here is derived from an EMBL/GenBank/DDBJ whole genome shotgun (WGS) entry which is preliminary data.</text>
</comment>
<accession>A0A2I1PCQ5</accession>
<dbReference type="Proteomes" id="UP000234206">
    <property type="component" value="Unassembled WGS sequence"/>
</dbReference>